<dbReference type="eggNOG" id="KOG1947">
    <property type="taxonomic scope" value="Eukaryota"/>
</dbReference>
<accession>A0A0D3IZR5</accession>
<dbReference type="GO" id="GO:0006396">
    <property type="term" value="P:RNA processing"/>
    <property type="evidence" value="ECO:0007669"/>
    <property type="project" value="InterPro"/>
</dbReference>
<sequence length="842" mass="87149">MLSDHTVPGELVRALVTRRRRRHVEARTTAVLEPGPASVAPPWSELFASCGGCQLQRMAYAEQLATKRRWVIDAIARCPGGAAAVLSRASPAHASGAGHSATPAALAAAALEPIVRATVPSPKQTRYRNKATFFFAPSDSGLGLVVGSKAADDAGRVVPIGGEGCPLQAEEADAVLASVAAWARRTALPSFDVRSGRRGEGALWQAVLRTAGGGAGGGAAVQLELVTAGAASSAALAALAALAASLLEAHEPLVRVLHTEAPVNDGGTDLLVRLVADGVALGLASGRGNELPVAAHGAGREAGREEERRPVEEAPRRLALVDLYCGSGLFGVSLAATTSFASVLGLELGAEAVAAAEANAAANGVGALCRFEAADLAFSGRPPAGLAAALAPGGVDLAVVVDPPRAGLSGAMRGHLRQNVWQSPPLDVVEPILFALSWYDSWHACGDKRGEQHWTEDQRLAAMYRHSGVLARICMGLSSSVRAWRSPLREANWALVCRTNSARIDDEAVHSICTACPALTALDLSSTMISDAALYEIARSCPRLQRLSLQRNGSGGKHFSDAALSAVAAGCAELRSLHLGNLLLASNLLVSPWAVSLTSLNLTGSAWLSDSAVRRLAACASLQELWLSTCSGLRDGGLAAIASSCLRLRLVDVSNCRRVSDEGVCCVAALLLLSHLELAGCAGAADSPLLALARREAGRRLAYLGLSSRNGHLAISEEGLVSLAPACASLTHLNLASCSAAGGARSERCDECTAEGLIEVCRRCPLLERLHLEGCDALTPAAGAAVASLSRLRYLGTHMAWLLRPNVLDPISGPGPTAEAVSAGQRVRAALPRCHIGNPCHY</sequence>
<dbReference type="Gene3D" id="2.40.50.1070">
    <property type="match status" value="1"/>
</dbReference>
<dbReference type="eggNOG" id="KOG2187">
    <property type="taxonomic scope" value="Eukaryota"/>
</dbReference>
<dbReference type="PROSITE" id="PS51687">
    <property type="entry name" value="SAM_MT_RNA_M5U"/>
    <property type="match status" value="1"/>
</dbReference>
<keyword evidence="1 4" id="KW-0489">Methyltransferase</keyword>
<keyword evidence="3 4" id="KW-0949">S-adenosyl-L-methionine</keyword>
<evidence type="ECO:0000256" key="4">
    <source>
        <dbReference type="PROSITE-ProRule" id="PRU01024"/>
    </source>
</evidence>
<comment type="caution">
    <text evidence="4">Lacks conserved residue(s) required for the propagation of feature annotation.</text>
</comment>
<evidence type="ECO:0000259" key="6">
    <source>
        <dbReference type="Pfam" id="PF25372"/>
    </source>
</evidence>
<reference evidence="7" key="2">
    <citation type="submission" date="2024-10" db="UniProtKB">
        <authorList>
            <consortium name="EnsemblProtists"/>
        </authorList>
    </citation>
    <scope>IDENTIFICATION</scope>
</reference>
<dbReference type="Pfam" id="PF25372">
    <property type="entry name" value="DUF7885"/>
    <property type="match status" value="1"/>
</dbReference>
<dbReference type="GO" id="GO:0008173">
    <property type="term" value="F:RNA methyltransferase activity"/>
    <property type="evidence" value="ECO:0007669"/>
    <property type="project" value="InterPro"/>
</dbReference>
<dbReference type="SMART" id="SM00367">
    <property type="entry name" value="LRR_CC"/>
    <property type="match status" value="6"/>
</dbReference>
<dbReference type="PANTHER" id="PTHR11061">
    <property type="entry name" value="RNA M5U METHYLTRANSFERASE"/>
    <property type="match status" value="1"/>
</dbReference>
<dbReference type="Proteomes" id="UP000013827">
    <property type="component" value="Unassembled WGS sequence"/>
</dbReference>
<feature type="region of interest" description="Disordered" evidence="5">
    <location>
        <begin position="293"/>
        <end position="312"/>
    </location>
</feature>
<feature type="binding site" evidence="4">
    <location>
        <position position="402"/>
    </location>
    <ligand>
        <name>S-adenosyl-L-methionine</name>
        <dbReference type="ChEBI" id="CHEBI:59789"/>
    </ligand>
</feature>
<feature type="domain" description="F-box/LRR-repeat protein 15-like leucin rich repeat" evidence="6">
    <location>
        <begin position="504"/>
        <end position="696"/>
    </location>
</feature>
<keyword evidence="8" id="KW-1185">Reference proteome</keyword>
<evidence type="ECO:0000256" key="1">
    <source>
        <dbReference type="ARBA" id="ARBA00022603"/>
    </source>
</evidence>
<organism evidence="7 8">
    <name type="scientific">Emiliania huxleyi (strain CCMP1516)</name>
    <dbReference type="NCBI Taxonomy" id="280463"/>
    <lineage>
        <taxon>Eukaryota</taxon>
        <taxon>Haptista</taxon>
        <taxon>Haptophyta</taxon>
        <taxon>Prymnesiophyceae</taxon>
        <taxon>Isochrysidales</taxon>
        <taxon>Noelaerhabdaceae</taxon>
        <taxon>Emiliania</taxon>
    </lineage>
</organism>
<dbReference type="KEGG" id="ehx:EMIHUDRAFT_464249"/>
<dbReference type="HOGENOM" id="CLU_338165_0_0_1"/>
<dbReference type="InterPro" id="IPR032675">
    <property type="entry name" value="LRR_dom_sf"/>
</dbReference>
<dbReference type="Gene3D" id="2.40.50.140">
    <property type="entry name" value="Nucleic acid-binding proteins"/>
    <property type="match status" value="1"/>
</dbReference>
<dbReference type="Pfam" id="PF05958">
    <property type="entry name" value="tRNA_U5-meth_tr"/>
    <property type="match status" value="1"/>
</dbReference>
<dbReference type="PANTHER" id="PTHR11061:SF30">
    <property type="entry name" value="TRNA (URACIL(54)-C(5))-METHYLTRANSFERASE"/>
    <property type="match status" value="1"/>
</dbReference>
<evidence type="ECO:0000313" key="8">
    <source>
        <dbReference type="Proteomes" id="UP000013827"/>
    </source>
</evidence>
<proteinExistence type="inferred from homology"/>
<evidence type="ECO:0000256" key="3">
    <source>
        <dbReference type="ARBA" id="ARBA00022691"/>
    </source>
</evidence>
<dbReference type="Gene3D" id="3.40.50.150">
    <property type="entry name" value="Vaccinia Virus protein VP39"/>
    <property type="match status" value="2"/>
</dbReference>
<evidence type="ECO:0000256" key="2">
    <source>
        <dbReference type="ARBA" id="ARBA00022679"/>
    </source>
</evidence>
<evidence type="ECO:0000313" key="7">
    <source>
        <dbReference type="EnsemblProtists" id="EOD16750"/>
    </source>
</evidence>
<keyword evidence="2 4" id="KW-0808">Transferase</keyword>
<dbReference type="SUPFAM" id="SSF52047">
    <property type="entry name" value="RNI-like"/>
    <property type="match status" value="1"/>
</dbReference>
<dbReference type="PaxDb" id="2903-EOD16750"/>
<dbReference type="InterPro" id="IPR010280">
    <property type="entry name" value="U5_MeTrfase_fam"/>
</dbReference>
<feature type="compositionally biased region" description="Basic and acidic residues" evidence="5">
    <location>
        <begin position="298"/>
        <end position="312"/>
    </location>
</feature>
<name>A0A0D3IZR5_EMIH1</name>
<protein>
    <recommendedName>
        <fullName evidence="6">F-box/LRR-repeat protein 15-like leucin rich repeat domain-containing protein</fullName>
    </recommendedName>
</protein>
<dbReference type="Gene3D" id="3.80.10.10">
    <property type="entry name" value="Ribonuclease Inhibitor"/>
    <property type="match status" value="3"/>
</dbReference>
<dbReference type="GO" id="GO:0032259">
    <property type="term" value="P:methylation"/>
    <property type="evidence" value="ECO:0007669"/>
    <property type="project" value="UniProtKB-KW"/>
</dbReference>
<feature type="binding site" evidence="4">
    <location>
        <position position="324"/>
    </location>
    <ligand>
        <name>S-adenosyl-L-methionine</name>
        <dbReference type="ChEBI" id="CHEBI:59789"/>
    </ligand>
</feature>
<feature type="binding site" evidence="4">
    <location>
        <position position="347"/>
    </location>
    <ligand>
        <name>S-adenosyl-L-methionine</name>
        <dbReference type="ChEBI" id="CHEBI:59789"/>
    </ligand>
</feature>
<dbReference type="RefSeq" id="XP_005769179.1">
    <property type="nucleotide sequence ID" value="XM_005769122.1"/>
</dbReference>
<evidence type="ECO:0000256" key="5">
    <source>
        <dbReference type="SAM" id="MobiDB-lite"/>
    </source>
</evidence>
<reference evidence="8" key="1">
    <citation type="journal article" date="2013" name="Nature">
        <title>Pan genome of the phytoplankton Emiliania underpins its global distribution.</title>
        <authorList>
            <person name="Read B.A."/>
            <person name="Kegel J."/>
            <person name="Klute M.J."/>
            <person name="Kuo A."/>
            <person name="Lefebvre S.C."/>
            <person name="Maumus F."/>
            <person name="Mayer C."/>
            <person name="Miller J."/>
            <person name="Monier A."/>
            <person name="Salamov A."/>
            <person name="Young J."/>
            <person name="Aguilar M."/>
            <person name="Claverie J.M."/>
            <person name="Frickenhaus S."/>
            <person name="Gonzalez K."/>
            <person name="Herman E.K."/>
            <person name="Lin Y.C."/>
            <person name="Napier J."/>
            <person name="Ogata H."/>
            <person name="Sarno A.F."/>
            <person name="Shmutz J."/>
            <person name="Schroeder D."/>
            <person name="de Vargas C."/>
            <person name="Verret F."/>
            <person name="von Dassow P."/>
            <person name="Valentin K."/>
            <person name="Van de Peer Y."/>
            <person name="Wheeler G."/>
            <person name="Dacks J.B."/>
            <person name="Delwiche C.F."/>
            <person name="Dyhrman S.T."/>
            <person name="Glockner G."/>
            <person name="John U."/>
            <person name="Richards T."/>
            <person name="Worden A.Z."/>
            <person name="Zhang X."/>
            <person name="Grigoriev I.V."/>
            <person name="Allen A.E."/>
            <person name="Bidle K."/>
            <person name="Borodovsky M."/>
            <person name="Bowler C."/>
            <person name="Brownlee C."/>
            <person name="Cock J.M."/>
            <person name="Elias M."/>
            <person name="Gladyshev V.N."/>
            <person name="Groth M."/>
            <person name="Guda C."/>
            <person name="Hadaegh A."/>
            <person name="Iglesias-Rodriguez M.D."/>
            <person name="Jenkins J."/>
            <person name="Jones B.M."/>
            <person name="Lawson T."/>
            <person name="Leese F."/>
            <person name="Lindquist E."/>
            <person name="Lobanov A."/>
            <person name="Lomsadze A."/>
            <person name="Malik S.B."/>
            <person name="Marsh M.E."/>
            <person name="Mackinder L."/>
            <person name="Mock T."/>
            <person name="Mueller-Roeber B."/>
            <person name="Pagarete A."/>
            <person name="Parker M."/>
            <person name="Probert I."/>
            <person name="Quesneville H."/>
            <person name="Raines C."/>
            <person name="Rensing S.A."/>
            <person name="Riano-Pachon D.M."/>
            <person name="Richier S."/>
            <person name="Rokitta S."/>
            <person name="Shiraiwa Y."/>
            <person name="Soanes D.M."/>
            <person name="van der Giezen M."/>
            <person name="Wahlund T.M."/>
            <person name="Williams B."/>
            <person name="Wilson W."/>
            <person name="Wolfe G."/>
            <person name="Wurch L.L."/>
        </authorList>
    </citation>
    <scope>NUCLEOTIDE SEQUENCE</scope>
</reference>
<dbReference type="InterPro" id="IPR012340">
    <property type="entry name" value="NA-bd_OB-fold"/>
</dbReference>
<dbReference type="InterPro" id="IPR057207">
    <property type="entry name" value="FBXL15_LRR"/>
</dbReference>
<dbReference type="EnsemblProtists" id="EOD16750">
    <property type="protein sequence ID" value="EOD16750"/>
    <property type="gene ID" value="EMIHUDRAFT_464249"/>
</dbReference>
<dbReference type="SUPFAM" id="SSF53335">
    <property type="entry name" value="S-adenosyl-L-methionine-dependent methyltransferases"/>
    <property type="match status" value="1"/>
</dbReference>
<dbReference type="InterPro" id="IPR029063">
    <property type="entry name" value="SAM-dependent_MTases_sf"/>
</dbReference>
<dbReference type="InterPro" id="IPR006553">
    <property type="entry name" value="Leu-rich_rpt_Cys-con_subtyp"/>
</dbReference>
<dbReference type="AlphaFoldDB" id="A0A0D3IZR5"/>
<comment type="similarity">
    <text evidence="4">Belongs to the class I-like SAM-binding methyltransferase superfamily. RNA M5U methyltransferase family.</text>
</comment>
<dbReference type="GeneID" id="17262898"/>